<feature type="domain" description="Glycosyltransferase 2-like" evidence="1">
    <location>
        <begin position="5"/>
        <end position="172"/>
    </location>
</feature>
<dbReference type="PATRIC" id="fig|927665.4.peg.3133"/>
<dbReference type="GO" id="GO:0016758">
    <property type="term" value="F:hexosyltransferase activity"/>
    <property type="evidence" value="ECO:0007669"/>
    <property type="project" value="UniProtKB-ARBA"/>
</dbReference>
<evidence type="ECO:0000259" key="1">
    <source>
        <dbReference type="Pfam" id="PF00535"/>
    </source>
</evidence>
<proteinExistence type="predicted"/>
<dbReference type="EMBL" id="AQHV01000014">
    <property type="protein sequence ID" value="KKB53506.1"/>
    <property type="molecule type" value="Genomic_DNA"/>
</dbReference>
<dbReference type="SUPFAM" id="SSF53448">
    <property type="entry name" value="Nucleotide-diphospho-sugar transferases"/>
    <property type="match status" value="1"/>
</dbReference>
<dbReference type="Pfam" id="PF00535">
    <property type="entry name" value="Glycos_transf_2"/>
    <property type="match status" value="1"/>
</dbReference>
<sequence>MPRISVVMPVYNGESYLEETLDSLLAQSFQDYEVVCVNDSSTDRSLQILERYAQLDLRIKVYTKPNQGLASFSVAYGLERARGQYYMYSSQDDLYDVDLLKKGIELADKMKADVVIPNLVCYSGNKDDISIRTFWRETVPDFEHVTPHDAFVLSLDWRIHGFGLYRTEIVKRVGIETFNYNSDEYTTRKLLLNCSKIVFSDAIFYYRINNPNAITKKMSFKLFDVFYTNQKLEELALEQKVPMEAIIKLRELALNDVAIRQKLLFIYGDSLSGYERREAALKVKNAYRNIRDKKELYKNDKFRRLLFTHGFKLLKFSMRVRAFISK</sequence>
<dbReference type="InterPro" id="IPR001173">
    <property type="entry name" value="Glyco_trans_2-like"/>
</dbReference>
<accession>A0A0F5J6I1</accession>
<protein>
    <recommendedName>
        <fullName evidence="1">Glycosyltransferase 2-like domain-containing protein</fullName>
    </recommendedName>
</protein>
<comment type="caution">
    <text evidence="2">The sequence shown here is derived from an EMBL/GenBank/DDBJ whole genome shotgun (WGS) entry which is preliminary data.</text>
</comment>
<dbReference type="RefSeq" id="WP_046146732.1">
    <property type="nucleotide sequence ID" value="NZ_KQ033913.1"/>
</dbReference>
<dbReference type="GeneID" id="69979565"/>
<dbReference type="Proteomes" id="UP000033047">
    <property type="component" value="Unassembled WGS sequence"/>
</dbReference>
<dbReference type="AlphaFoldDB" id="A0A0F5J6I1"/>
<evidence type="ECO:0000313" key="3">
    <source>
        <dbReference type="Proteomes" id="UP000033047"/>
    </source>
</evidence>
<organism evidence="2 3">
    <name type="scientific">Parabacteroides goldsteinii DSM 19448 = WAL 12034</name>
    <dbReference type="NCBI Taxonomy" id="927665"/>
    <lineage>
        <taxon>Bacteria</taxon>
        <taxon>Pseudomonadati</taxon>
        <taxon>Bacteroidota</taxon>
        <taxon>Bacteroidia</taxon>
        <taxon>Bacteroidales</taxon>
        <taxon>Tannerellaceae</taxon>
        <taxon>Parabacteroides</taxon>
    </lineage>
</organism>
<dbReference type="InterPro" id="IPR029044">
    <property type="entry name" value="Nucleotide-diphossugar_trans"/>
</dbReference>
<dbReference type="Gene3D" id="3.90.550.10">
    <property type="entry name" value="Spore Coat Polysaccharide Biosynthesis Protein SpsA, Chain A"/>
    <property type="match status" value="1"/>
</dbReference>
<dbReference type="STRING" id="927665.HMPREF1535_03047"/>
<dbReference type="CDD" id="cd00761">
    <property type="entry name" value="Glyco_tranf_GTA_type"/>
    <property type="match status" value="1"/>
</dbReference>
<evidence type="ECO:0000313" key="2">
    <source>
        <dbReference type="EMBL" id="KKB53506.1"/>
    </source>
</evidence>
<dbReference type="HOGENOM" id="CLU_025996_25_1_10"/>
<name>A0A0F5J6I1_9BACT</name>
<dbReference type="PANTHER" id="PTHR22916">
    <property type="entry name" value="GLYCOSYLTRANSFERASE"/>
    <property type="match status" value="1"/>
</dbReference>
<gene>
    <name evidence="2" type="ORF">HMPREF1535_03047</name>
</gene>
<dbReference type="PANTHER" id="PTHR22916:SF3">
    <property type="entry name" value="UDP-GLCNAC:BETAGAL BETA-1,3-N-ACETYLGLUCOSAMINYLTRANSFERASE-LIKE PROTEIN 1"/>
    <property type="match status" value="1"/>
</dbReference>
<reference evidence="2 3" key="1">
    <citation type="submission" date="2013-04" db="EMBL/GenBank/DDBJ databases">
        <title>The Genome Sequence of Parabacteroides goldsteinii DSM 19448.</title>
        <authorList>
            <consortium name="The Broad Institute Genomics Platform"/>
            <person name="Earl A."/>
            <person name="Ward D."/>
            <person name="Feldgarden M."/>
            <person name="Gevers D."/>
            <person name="Martens E."/>
            <person name="Sakamoto M."/>
            <person name="Benno Y."/>
            <person name="Song Y."/>
            <person name="Liu C."/>
            <person name="Lee J."/>
            <person name="Bolanos M."/>
            <person name="Vaisanen M.L."/>
            <person name="Finegold S.M."/>
            <person name="Walker B."/>
            <person name="Young S."/>
            <person name="Zeng Q."/>
            <person name="Gargeya S."/>
            <person name="Fitzgerald M."/>
            <person name="Haas B."/>
            <person name="Abouelleil A."/>
            <person name="Allen A.W."/>
            <person name="Alvarado L."/>
            <person name="Arachchi H.M."/>
            <person name="Berlin A.M."/>
            <person name="Chapman S.B."/>
            <person name="Gainer-Dewar J."/>
            <person name="Goldberg J."/>
            <person name="Griggs A."/>
            <person name="Gujja S."/>
            <person name="Hansen M."/>
            <person name="Howarth C."/>
            <person name="Imamovic A."/>
            <person name="Ireland A."/>
            <person name="Larimer J."/>
            <person name="McCowan C."/>
            <person name="Murphy C."/>
            <person name="Pearson M."/>
            <person name="Poon T.W."/>
            <person name="Priest M."/>
            <person name="Roberts A."/>
            <person name="Saif S."/>
            <person name="Shea T."/>
            <person name="Sisk P."/>
            <person name="Sykes S."/>
            <person name="Wortman J."/>
            <person name="Nusbaum C."/>
            <person name="Birren B."/>
        </authorList>
    </citation>
    <scope>NUCLEOTIDE SEQUENCE [LARGE SCALE GENOMIC DNA]</scope>
    <source>
        <strain evidence="2 3">DSM 19448</strain>
    </source>
</reference>